<dbReference type="EMBL" id="JBEDUW010000006">
    <property type="protein sequence ID" value="KAK9922036.1"/>
    <property type="molecule type" value="Genomic_DNA"/>
</dbReference>
<organism evidence="2 3">
    <name type="scientific">Rubus argutus</name>
    <name type="common">Southern blackberry</name>
    <dbReference type="NCBI Taxonomy" id="59490"/>
    <lineage>
        <taxon>Eukaryota</taxon>
        <taxon>Viridiplantae</taxon>
        <taxon>Streptophyta</taxon>
        <taxon>Embryophyta</taxon>
        <taxon>Tracheophyta</taxon>
        <taxon>Spermatophyta</taxon>
        <taxon>Magnoliopsida</taxon>
        <taxon>eudicotyledons</taxon>
        <taxon>Gunneridae</taxon>
        <taxon>Pentapetalae</taxon>
        <taxon>rosids</taxon>
        <taxon>fabids</taxon>
        <taxon>Rosales</taxon>
        <taxon>Rosaceae</taxon>
        <taxon>Rosoideae</taxon>
        <taxon>Rosoideae incertae sedis</taxon>
        <taxon>Rubus</taxon>
    </lineage>
</organism>
<feature type="compositionally biased region" description="Polar residues" evidence="1">
    <location>
        <begin position="100"/>
        <end position="116"/>
    </location>
</feature>
<sequence>MGRNRKTNPCPFCPASSPSPLHHEAAPRSPLPSTQGHRFCKSTRRCPVRHKQQLRTARPSRPFSSPIPLCRSRRSASSASRLLPCPAVNLCPSCCHRKAQPSSARSHLTATASVLPTSPRRASCSDKKKRGKETTARRNKK</sequence>
<feature type="compositionally biased region" description="Basic residues" evidence="1">
    <location>
        <begin position="38"/>
        <end position="53"/>
    </location>
</feature>
<gene>
    <name evidence="2" type="ORF">M0R45_030519</name>
</gene>
<feature type="compositionally biased region" description="Basic and acidic residues" evidence="1">
    <location>
        <begin position="132"/>
        <end position="141"/>
    </location>
</feature>
<evidence type="ECO:0000256" key="1">
    <source>
        <dbReference type="SAM" id="MobiDB-lite"/>
    </source>
</evidence>
<evidence type="ECO:0000313" key="3">
    <source>
        <dbReference type="Proteomes" id="UP001457282"/>
    </source>
</evidence>
<dbReference type="AlphaFoldDB" id="A0AAW1WBN9"/>
<protein>
    <submittedName>
        <fullName evidence="2">Uncharacterized protein</fullName>
    </submittedName>
</protein>
<comment type="caution">
    <text evidence="2">The sequence shown here is derived from an EMBL/GenBank/DDBJ whole genome shotgun (WGS) entry which is preliminary data.</text>
</comment>
<reference evidence="2 3" key="1">
    <citation type="journal article" date="2023" name="G3 (Bethesda)">
        <title>A chromosome-length genome assembly and annotation of blackberry (Rubus argutus, cv. 'Hillquist').</title>
        <authorList>
            <person name="Bruna T."/>
            <person name="Aryal R."/>
            <person name="Dudchenko O."/>
            <person name="Sargent D.J."/>
            <person name="Mead D."/>
            <person name="Buti M."/>
            <person name="Cavallini A."/>
            <person name="Hytonen T."/>
            <person name="Andres J."/>
            <person name="Pham M."/>
            <person name="Weisz D."/>
            <person name="Mascagni F."/>
            <person name="Usai G."/>
            <person name="Natali L."/>
            <person name="Bassil N."/>
            <person name="Fernandez G.E."/>
            <person name="Lomsadze A."/>
            <person name="Armour M."/>
            <person name="Olukolu B."/>
            <person name="Poorten T."/>
            <person name="Britton C."/>
            <person name="Davik J."/>
            <person name="Ashrafi H."/>
            <person name="Aiden E.L."/>
            <person name="Borodovsky M."/>
            <person name="Worthington M."/>
        </authorList>
    </citation>
    <scope>NUCLEOTIDE SEQUENCE [LARGE SCALE GENOMIC DNA]</scope>
    <source>
        <strain evidence="2">PI 553951</strain>
    </source>
</reference>
<dbReference type="Proteomes" id="UP001457282">
    <property type="component" value="Unassembled WGS sequence"/>
</dbReference>
<proteinExistence type="predicted"/>
<evidence type="ECO:0000313" key="2">
    <source>
        <dbReference type="EMBL" id="KAK9922036.1"/>
    </source>
</evidence>
<name>A0AAW1WBN9_RUBAR</name>
<keyword evidence="3" id="KW-1185">Reference proteome</keyword>
<accession>A0AAW1WBN9</accession>
<feature type="compositionally biased region" description="Low complexity" evidence="1">
    <location>
        <begin position="9"/>
        <end position="20"/>
    </location>
</feature>
<feature type="region of interest" description="Disordered" evidence="1">
    <location>
        <begin position="97"/>
        <end position="141"/>
    </location>
</feature>
<feature type="region of interest" description="Disordered" evidence="1">
    <location>
        <begin position="1"/>
        <end position="80"/>
    </location>
</feature>